<reference evidence="2 3" key="1">
    <citation type="submission" date="2020-12" db="EMBL/GenBank/DDBJ databases">
        <title>Olleya sediminilitoris sp. nov., isolated from a tidal flat.</title>
        <authorList>
            <person name="Park S."/>
            <person name="Yoon J.-H."/>
        </authorList>
    </citation>
    <scope>NUCLEOTIDE SEQUENCE [LARGE SCALE GENOMIC DNA]</scope>
    <source>
        <strain evidence="2 3">YSTF-M6</strain>
    </source>
</reference>
<sequence>MRVFYSIILSCFILTSCKGQKDNMKAKNTPEVTQMLESYNKQEHRIAINGCEMTYNEKAFTLGMTVKELIKVFGEYDEFTRGFFIWKDAGFTASINSEMLGEKLNINKETTYLYIYLNTKVSEKYKHSLAHELNHKKDYFLLEGMPVIYNMKIKDFISNSKFNLGDFGVSNSGYELDYTCNGKKIGYRLKADNLWLSKGTGHLKLKDKPNPENNTPFELIYITEISE</sequence>
<evidence type="ECO:0000313" key="2">
    <source>
        <dbReference type="EMBL" id="MBL7560898.1"/>
    </source>
</evidence>
<keyword evidence="3" id="KW-1185">Reference proteome</keyword>
<dbReference type="RefSeq" id="WP_203001407.1">
    <property type="nucleotide sequence ID" value="NZ_JAEMEF010000015.1"/>
</dbReference>
<dbReference type="InterPro" id="IPR056640">
    <property type="entry name" value="DUF7738"/>
</dbReference>
<comment type="caution">
    <text evidence="2">The sequence shown here is derived from an EMBL/GenBank/DDBJ whole genome shotgun (WGS) entry which is preliminary data.</text>
</comment>
<evidence type="ECO:0000259" key="1">
    <source>
        <dbReference type="Pfam" id="PF24880"/>
    </source>
</evidence>
<gene>
    <name evidence="2" type="ORF">JAO71_13910</name>
</gene>
<accession>A0ABS1WP51</accession>
<dbReference type="Proteomes" id="UP000605013">
    <property type="component" value="Unassembled WGS sequence"/>
</dbReference>
<name>A0ABS1WP51_9FLAO</name>
<organism evidence="2 3">
    <name type="scientific">Olleya sediminilitoris</name>
    <dbReference type="NCBI Taxonomy" id="2795739"/>
    <lineage>
        <taxon>Bacteria</taxon>
        <taxon>Pseudomonadati</taxon>
        <taxon>Bacteroidota</taxon>
        <taxon>Flavobacteriia</taxon>
        <taxon>Flavobacteriales</taxon>
        <taxon>Flavobacteriaceae</taxon>
    </lineage>
</organism>
<protein>
    <recommendedName>
        <fullName evidence="1">DUF7738 domain-containing protein</fullName>
    </recommendedName>
</protein>
<feature type="domain" description="DUF7738" evidence="1">
    <location>
        <begin position="46"/>
        <end position="128"/>
    </location>
</feature>
<proteinExistence type="predicted"/>
<evidence type="ECO:0000313" key="3">
    <source>
        <dbReference type="Proteomes" id="UP000605013"/>
    </source>
</evidence>
<dbReference type="PROSITE" id="PS51257">
    <property type="entry name" value="PROKAR_LIPOPROTEIN"/>
    <property type="match status" value="1"/>
</dbReference>
<dbReference type="Pfam" id="PF24880">
    <property type="entry name" value="DUF7738"/>
    <property type="match status" value="1"/>
</dbReference>
<dbReference type="EMBL" id="JAEMEF010000015">
    <property type="protein sequence ID" value="MBL7560898.1"/>
    <property type="molecule type" value="Genomic_DNA"/>
</dbReference>